<dbReference type="RefSeq" id="WP_154369803.1">
    <property type="nucleotide sequence ID" value="NZ_WKJM01000035.1"/>
</dbReference>
<dbReference type="CDD" id="cd03139">
    <property type="entry name" value="GATase1_PfpI_2"/>
    <property type="match status" value="1"/>
</dbReference>
<sequence>MTRTIGIYIFDNVEVLDFAGPYEVFTCAARVAGKLAPDAPPPFAVRTIGAGDAAVRARAGLVLHPEATFDDAGPIDVLIVPGGVVTAELARPEVTAWISATAGRAELTASVCTGALLLAEAGLLDGLPATTHWEDLDDLRAGWPQVRVEGGRRWIDTGRIVTSAGISAGIDMSLHLVARLAGQALAERTARQMDYDWQTSGVRSPISTQTRP</sequence>
<evidence type="ECO:0000259" key="1">
    <source>
        <dbReference type="Pfam" id="PF01965"/>
    </source>
</evidence>
<dbReference type="InterPro" id="IPR002818">
    <property type="entry name" value="DJ-1/PfpI"/>
</dbReference>
<feature type="domain" description="DJ-1/PfpI" evidence="1">
    <location>
        <begin position="5"/>
        <end position="178"/>
    </location>
</feature>
<evidence type="ECO:0000313" key="2">
    <source>
        <dbReference type="EMBL" id="MRX11513.1"/>
    </source>
</evidence>
<organism evidence="2 3">
    <name type="scientific">Duganella alba</name>
    <dbReference type="NCBI Taxonomy" id="2666081"/>
    <lineage>
        <taxon>Bacteria</taxon>
        <taxon>Pseudomonadati</taxon>
        <taxon>Pseudomonadota</taxon>
        <taxon>Betaproteobacteria</taxon>
        <taxon>Burkholderiales</taxon>
        <taxon>Oxalobacteraceae</taxon>
        <taxon>Telluria group</taxon>
        <taxon>Duganella</taxon>
    </lineage>
</organism>
<dbReference type="InterPro" id="IPR029062">
    <property type="entry name" value="Class_I_gatase-like"/>
</dbReference>
<evidence type="ECO:0000313" key="3">
    <source>
        <dbReference type="Proteomes" id="UP000481037"/>
    </source>
</evidence>
<name>A0A6L5QNS6_9BURK</name>
<gene>
    <name evidence="2" type="ORF">GJ697_27175</name>
</gene>
<keyword evidence="3" id="KW-1185">Reference proteome</keyword>
<dbReference type="GO" id="GO:0006355">
    <property type="term" value="P:regulation of DNA-templated transcription"/>
    <property type="evidence" value="ECO:0007669"/>
    <property type="project" value="TreeGrafter"/>
</dbReference>
<dbReference type="Gene3D" id="3.40.50.880">
    <property type="match status" value="1"/>
</dbReference>
<dbReference type="PANTHER" id="PTHR43130">
    <property type="entry name" value="ARAC-FAMILY TRANSCRIPTIONAL REGULATOR"/>
    <property type="match status" value="1"/>
</dbReference>
<protein>
    <submittedName>
        <fullName evidence="2">DJ-1/PfpI family protein</fullName>
    </submittedName>
</protein>
<dbReference type="Pfam" id="PF01965">
    <property type="entry name" value="DJ-1_PfpI"/>
    <property type="match status" value="1"/>
</dbReference>
<dbReference type="EMBL" id="WKJM01000035">
    <property type="protein sequence ID" value="MRX11513.1"/>
    <property type="molecule type" value="Genomic_DNA"/>
</dbReference>
<dbReference type="Proteomes" id="UP000481037">
    <property type="component" value="Unassembled WGS sequence"/>
</dbReference>
<dbReference type="InterPro" id="IPR052158">
    <property type="entry name" value="INH-QAR"/>
</dbReference>
<reference evidence="2 3" key="1">
    <citation type="submission" date="2019-11" db="EMBL/GenBank/DDBJ databases">
        <title>Novel species isolated from a subtropical stream in China.</title>
        <authorList>
            <person name="Lu H."/>
        </authorList>
    </citation>
    <scope>NUCLEOTIDE SEQUENCE [LARGE SCALE GENOMIC DNA]</scope>
    <source>
        <strain evidence="2 3">FT25W</strain>
    </source>
</reference>
<dbReference type="PANTHER" id="PTHR43130:SF14">
    <property type="entry name" value="DJ-1_PFPI DOMAIN-CONTAINING PROTEIN"/>
    <property type="match status" value="1"/>
</dbReference>
<dbReference type="SUPFAM" id="SSF52317">
    <property type="entry name" value="Class I glutamine amidotransferase-like"/>
    <property type="match status" value="1"/>
</dbReference>
<accession>A0A6L5QNS6</accession>
<proteinExistence type="predicted"/>
<dbReference type="AlphaFoldDB" id="A0A6L5QNS6"/>
<comment type="caution">
    <text evidence="2">The sequence shown here is derived from an EMBL/GenBank/DDBJ whole genome shotgun (WGS) entry which is preliminary data.</text>
</comment>